<dbReference type="EMBL" id="CP019343">
    <property type="protein sequence ID" value="ARN75587.1"/>
    <property type="molecule type" value="Genomic_DNA"/>
</dbReference>
<dbReference type="GO" id="GO:0000160">
    <property type="term" value="P:phosphorelay signal transduction system"/>
    <property type="evidence" value="ECO:0007669"/>
    <property type="project" value="UniProtKB-KW"/>
</dbReference>
<evidence type="ECO:0000313" key="3">
    <source>
        <dbReference type="EMBL" id="ARN75587.1"/>
    </source>
</evidence>
<sequence>MVRYPLTKAIAALDEAGVSGLRIHRSYWVAIDAVERLERVNNKPVLRHRNGSQLPVSRTYFASVKTCLANRNKPEPGLTNQA</sequence>
<dbReference type="Proteomes" id="UP000193450">
    <property type="component" value="Chromosome"/>
</dbReference>
<dbReference type="STRING" id="716816.BST96_16625"/>
<dbReference type="Gene3D" id="2.40.50.1020">
    <property type="entry name" value="LytTr DNA-binding domain"/>
    <property type="match status" value="1"/>
</dbReference>
<dbReference type="InterPro" id="IPR007492">
    <property type="entry name" value="LytTR_DNA-bd_dom"/>
</dbReference>
<accession>A0A1X9NL73</accession>
<evidence type="ECO:0000313" key="4">
    <source>
        <dbReference type="Proteomes" id="UP000193450"/>
    </source>
</evidence>
<dbReference type="GO" id="GO:0003677">
    <property type="term" value="F:DNA binding"/>
    <property type="evidence" value="ECO:0007669"/>
    <property type="project" value="InterPro"/>
</dbReference>
<dbReference type="OrthoDB" id="9781059at2"/>
<feature type="domain" description="HTH LytTR-type" evidence="2">
    <location>
        <begin position="1"/>
        <end position="70"/>
    </location>
</feature>
<name>A0A1X9NL73_9GAMM</name>
<dbReference type="AlphaFoldDB" id="A0A1X9NL73"/>
<proteinExistence type="predicted"/>
<evidence type="ECO:0000259" key="2">
    <source>
        <dbReference type="PROSITE" id="PS50930"/>
    </source>
</evidence>
<keyword evidence="4" id="KW-1185">Reference proteome</keyword>
<organism evidence="3 4">
    <name type="scientific">Oceanicoccus sagamiensis</name>
    <dbReference type="NCBI Taxonomy" id="716816"/>
    <lineage>
        <taxon>Bacteria</taxon>
        <taxon>Pseudomonadati</taxon>
        <taxon>Pseudomonadota</taxon>
        <taxon>Gammaproteobacteria</taxon>
        <taxon>Cellvibrionales</taxon>
        <taxon>Spongiibacteraceae</taxon>
        <taxon>Oceanicoccus</taxon>
    </lineage>
</organism>
<dbReference type="Pfam" id="PF04397">
    <property type="entry name" value="LytTR"/>
    <property type="match status" value="1"/>
</dbReference>
<dbReference type="KEGG" id="osg:BST96_16625"/>
<dbReference type="PROSITE" id="PS50930">
    <property type="entry name" value="HTH_LYTTR"/>
    <property type="match status" value="1"/>
</dbReference>
<reference evidence="3 4" key="1">
    <citation type="submission" date="2016-11" db="EMBL/GenBank/DDBJ databases">
        <title>Trade-off between light-utilization and light-protection in marine flavobacteria.</title>
        <authorList>
            <person name="Kumagai Y."/>
        </authorList>
    </citation>
    <scope>NUCLEOTIDE SEQUENCE [LARGE SCALE GENOMIC DNA]</scope>
    <source>
        <strain evidence="3 4">NBRC 107125</strain>
    </source>
</reference>
<dbReference type="RefSeq" id="WP_085759770.1">
    <property type="nucleotide sequence ID" value="NZ_CP019343.1"/>
</dbReference>
<keyword evidence="1" id="KW-0902">Two-component regulatory system</keyword>
<evidence type="ECO:0000256" key="1">
    <source>
        <dbReference type="ARBA" id="ARBA00023012"/>
    </source>
</evidence>
<gene>
    <name evidence="3" type="ORF">BST96_16625</name>
</gene>
<protein>
    <recommendedName>
        <fullName evidence="2">HTH LytTR-type domain-containing protein</fullName>
    </recommendedName>
</protein>